<name>A0ABW5FDV9_9BACL</name>
<sequence>MLNLITIVPASIEVPSYPSRVSGRTASRNRRQALRSALWPIAKASVVLLGIFVKEAFL</sequence>
<protein>
    <submittedName>
        <fullName evidence="1">Uncharacterized protein</fullName>
    </submittedName>
</protein>
<reference evidence="2" key="1">
    <citation type="journal article" date="2019" name="Int. J. Syst. Evol. Microbiol.">
        <title>The Global Catalogue of Microorganisms (GCM) 10K type strain sequencing project: providing services to taxonomists for standard genome sequencing and annotation.</title>
        <authorList>
            <consortium name="The Broad Institute Genomics Platform"/>
            <consortium name="The Broad Institute Genome Sequencing Center for Infectious Disease"/>
            <person name="Wu L."/>
            <person name="Ma J."/>
        </authorList>
    </citation>
    <scope>NUCLEOTIDE SEQUENCE [LARGE SCALE GENOMIC DNA]</scope>
    <source>
        <strain evidence="2">CCM 8725</strain>
    </source>
</reference>
<organism evidence="1 2">
    <name type="scientific">Paenibacillus rhizoplanae</name>
    <dbReference type="NCBI Taxonomy" id="1917181"/>
    <lineage>
        <taxon>Bacteria</taxon>
        <taxon>Bacillati</taxon>
        <taxon>Bacillota</taxon>
        <taxon>Bacilli</taxon>
        <taxon>Bacillales</taxon>
        <taxon>Paenibacillaceae</taxon>
        <taxon>Paenibacillus</taxon>
    </lineage>
</organism>
<dbReference type="Proteomes" id="UP001597448">
    <property type="component" value="Unassembled WGS sequence"/>
</dbReference>
<proteinExistence type="predicted"/>
<accession>A0ABW5FDV9</accession>
<dbReference type="RefSeq" id="WP_209994902.1">
    <property type="nucleotide sequence ID" value="NZ_JBHSVQ010000001.1"/>
</dbReference>
<gene>
    <name evidence="1" type="ORF">ACFSX3_25340</name>
</gene>
<keyword evidence="2" id="KW-1185">Reference proteome</keyword>
<evidence type="ECO:0000313" key="1">
    <source>
        <dbReference type="EMBL" id="MFD2413213.1"/>
    </source>
</evidence>
<comment type="caution">
    <text evidence="1">The sequence shown here is derived from an EMBL/GenBank/DDBJ whole genome shotgun (WGS) entry which is preliminary data.</text>
</comment>
<dbReference type="EMBL" id="JBHUKY010000059">
    <property type="protein sequence ID" value="MFD2413213.1"/>
    <property type="molecule type" value="Genomic_DNA"/>
</dbReference>
<evidence type="ECO:0000313" key="2">
    <source>
        <dbReference type="Proteomes" id="UP001597448"/>
    </source>
</evidence>